<accession>A0A7C2XNH2</accession>
<feature type="domain" description="Dihydrodipicolinate reductase N-terminal" evidence="14">
    <location>
        <begin position="2"/>
        <end position="126"/>
    </location>
</feature>
<feature type="binding site" evidence="13">
    <location>
        <position position="35"/>
    </location>
    <ligand>
        <name>NADP(+)</name>
        <dbReference type="ChEBI" id="CHEBI:58349"/>
    </ligand>
</feature>
<keyword evidence="5 13" id="KW-0220">Diaminopimelate biosynthesis</keyword>
<dbReference type="EC" id="1.17.1.8" evidence="10 13"/>
<comment type="caution">
    <text evidence="13">Was originally thought to be a dihydrodipicolinate reductase (DHDPR), catalyzing the conversion of dihydrodipicolinate to tetrahydrodipicolinate. However, it was shown in E.coli that the substrate of the enzymatic reaction is not dihydrodipicolinate (DHDP) but in fact (2S,4S)-4-hydroxy-2,3,4,5-tetrahydrodipicolinic acid (HTPA), the product released by the DapA-catalyzed reaction.</text>
</comment>
<dbReference type="SUPFAM" id="SSF55347">
    <property type="entry name" value="Glyceraldehyde-3-phosphate dehydrogenase-like, C-terminal domain"/>
    <property type="match status" value="1"/>
</dbReference>
<comment type="catalytic activity">
    <reaction evidence="11 13">
        <text>(S)-2,3,4,5-tetrahydrodipicolinate + NADP(+) + H2O = (2S,4S)-4-hydroxy-2,3,4,5-tetrahydrodipicolinate + NADPH + H(+)</text>
        <dbReference type="Rhea" id="RHEA:35331"/>
        <dbReference type="ChEBI" id="CHEBI:15377"/>
        <dbReference type="ChEBI" id="CHEBI:15378"/>
        <dbReference type="ChEBI" id="CHEBI:16845"/>
        <dbReference type="ChEBI" id="CHEBI:57783"/>
        <dbReference type="ChEBI" id="CHEBI:58349"/>
        <dbReference type="ChEBI" id="CHEBI:67139"/>
        <dbReference type="EC" id="1.17.1.8"/>
    </reaction>
</comment>
<comment type="subunit">
    <text evidence="13">Homotetramer.</text>
</comment>
<name>A0A7C2XNH2_9BACT</name>
<comment type="function">
    <text evidence="13">Catalyzes the conversion of 4-hydroxy-tetrahydrodipicolinate (HTPA) to tetrahydrodipicolinate.</text>
</comment>
<feature type="active site" description="Proton donor" evidence="13">
    <location>
        <position position="160"/>
    </location>
</feature>
<feature type="active site" description="Proton donor/acceptor" evidence="13">
    <location>
        <position position="156"/>
    </location>
</feature>
<evidence type="ECO:0000256" key="1">
    <source>
        <dbReference type="ARBA" id="ARBA00006642"/>
    </source>
</evidence>
<dbReference type="AlphaFoldDB" id="A0A7C2XNH2"/>
<keyword evidence="2 13" id="KW-0963">Cytoplasm</keyword>
<evidence type="ECO:0000256" key="5">
    <source>
        <dbReference type="ARBA" id="ARBA00022915"/>
    </source>
</evidence>
<evidence type="ECO:0000256" key="13">
    <source>
        <dbReference type="HAMAP-Rule" id="MF_00102"/>
    </source>
</evidence>
<dbReference type="NCBIfam" id="TIGR00036">
    <property type="entry name" value="dapB"/>
    <property type="match status" value="1"/>
</dbReference>
<evidence type="ECO:0000256" key="10">
    <source>
        <dbReference type="ARBA" id="ARBA00038983"/>
    </source>
</evidence>
<evidence type="ECO:0000256" key="8">
    <source>
        <dbReference type="ARBA" id="ARBA00023154"/>
    </source>
</evidence>
<dbReference type="CDD" id="cd02274">
    <property type="entry name" value="DHDPR_N"/>
    <property type="match status" value="1"/>
</dbReference>
<feature type="binding site" evidence="13">
    <location>
        <position position="34"/>
    </location>
    <ligand>
        <name>NAD(+)</name>
        <dbReference type="ChEBI" id="CHEBI:57540"/>
    </ligand>
</feature>
<feature type="binding site" evidence="13">
    <location>
        <begin position="166"/>
        <end position="167"/>
    </location>
    <ligand>
        <name>(S)-2,3,4,5-tetrahydrodipicolinate</name>
        <dbReference type="ChEBI" id="CHEBI:16845"/>
    </ligand>
</feature>
<dbReference type="UniPathway" id="UPA00034">
    <property type="reaction ID" value="UER00018"/>
</dbReference>
<proteinExistence type="inferred from homology"/>
<evidence type="ECO:0000256" key="11">
    <source>
        <dbReference type="ARBA" id="ARBA00049080"/>
    </source>
</evidence>
<evidence type="ECO:0000256" key="3">
    <source>
        <dbReference type="ARBA" id="ARBA00022605"/>
    </source>
</evidence>
<evidence type="ECO:0000256" key="6">
    <source>
        <dbReference type="ARBA" id="ARBA00023002"/>
    </source>
</evidence>
<dbReference type="InterPro" id="IPR036291">
    <property type="entry name" value="NAD(P)-bd_dom_sf"/>
</dbReference>
<protein>
    <recommendedName>
        <fullName evidence="10 13">4-hydroxy-tetrahydrodipicolinate reductase</fullName>
        <shortName evidence="13">HTPA reductase</shortName>
        <ecNumber evidence="10 13">1.17.1.8</ecNumber>
    </recommendedName>
</protein>
<feature type="domain" description="Dihydrodipicolinate reductase C-terminal" evidence="15">
    <location>
        <begin position="129"/>
        <end position="265"/>
    </location>
</feature>
<keyword evidence="6 13" id="KW-0560">Oxidoreductase</keyword>
<keyword evidence="4 13" id="KW-0521">NADP</keyword>
<dbReference type="InterPro" id="IPR000846">
    <property type="entry name" value="DapB_N"/>
</dbReference>
<evidence type="ECO:0000256" key="2">
    <source>
        <dbReference type="ARBA" id="ARBA00022490"/>
    </source>
</evidence>
<evidence type="ECO:0000256" key="7">
    <source>
        <dbReference type="ARBA" id="ARBA00023027"/>
    </source>
</evidence>
<keyword evidence="3 13" id="KW-0028">Amino-acid biosynthesis</keyword>
<evidence type="ECO:0000256" key="4">
    <source>
        <dbReference type="ARBA" id="ARBA00022857"/>
    </source>
</evidence>
<dbReference type="SUPFAM" id="SSF51735">
    <property type="entry name" value="NAD(P)-binding Rossmann-fold domains"/>
    <property type="match status" value="1"/>
</dbReference>
<dbReference type="PIRSF" id="PIRSF000161">
    <property type="entry name" value="DHPR"/>
    <property type="match status" value="1"/>
</dbReference>
<sequence length="270" mass="28730">MIKVIIAGAAGRMGRRICAMVDQHPELELVAGFERPDSPEVGRDLGETAGLGANGIKIAGGAEAVLEQGDVIIDFTFHEATMKLARIAARHNRAMVIGTTGLSHDNLTELGQLAAGAFPCVQAPNMAVGVNVLFKVARKMAAVLGDAYDIEIVEAHHRMKKDAPSGTALKLGEMVAEGVNRNLDEVGVYARHGIIGERGEKEIGIQTIRAGDIVGEHTVYFAGAGERLELTHRAHNRDNFARGAALAAAWVAGKQNGLYTMFDVLGLEDF</sequence>
<dbReference type="GO" id="GO:0009089">
    <property type="term" value="P:lysine biosynthetic process via diaminopimelate"/>
    <property type="evidence" value="ECO:0007669"/>
    <property type="project" value="UniProtKB-UniRule"/>
</dbReference>
<keyword evidence="8 13" id="KW-0457">Lysine biosynthesis</keyword>
<comment type="similarity">
    <text evidence="1 13">Belongs to the DapB family.</text>
</comment>
<gene>
    <name evidence="13" type="primary">dapB</name>
    <name evidence="16" type="ORF">ENN98_03290</name>
</gene>
<dbReference type="Gene3D" id="3.40.50.720">
    <property type="entry name" value="NAD(P)-binding Rossmann-like Domain"/>
    <property type="match status" value="1"/>
</dbReference>
<dbReference type="InterPro" id="IPR022664">
    <property type="entry name" value="DapB_N_CS"/>
</dbReference>
<feature type="binding site" evidence="13">
    <location>
        <begin position="8"/>
        <end position="13"/>
    </location>
    <ligand>
        <name>NAD(+)</name>
        <dbReference type="ChEBI" id="CHEBI:57540"/>
    </ligand>
</feature>
<dbReference type="GO" id="GO:0019877">
    <property type="term" value="P:diaminopimelate biosynthetic process"/>
    <property type="evidence" value="ECO:0007669"/>
    <property type="project" value="UniProtKB-UniRule"/>
</dbReference>
<dbReference type="EMBL" id="DSDS01000074">
    <property type="protein sequence ID" value="HET97716.1"/>
    <property type="molecule type" value="Genomic_DNA"/>
</dbReference>
<evidence type="ECO:0000256" key="12">
    <source>
        <dbReference type="ARBA" id="ARBA00049396"/>
    </source>
</evidence>
<feature type="binding site" evidence="13">
    <location>
        <begin position="98"/>
        <end position="100"/>
    </location>
    <ligand>
        <name>NAD(+)</name>
        <dbReference type="ChEBI" id="CHEBI:57540"/>
    </ligand>
</feature>
<dbReference type="Proteomes" id="UP000885986">
    <property type="component" value="Unassembled WGS sequence"/>
</dbReference>
<dbReference type="InterPro" id="IPR023940">
    <property type="entry name" value="DHDPR_bac"/>
</dbReference>
<reference evidence="16" key="1">
    <citation type="journal article" date="2020" name="mSystems">
        <title>Genome- and Community-Level Interaction Insights into Carbon Utilization and Element Cycling Functions of Hydrothermarchaeota in Hydrothermal Sediment.</title>
        <authorList>
            <person name="Zhou Z."/>
            <person name="Liu Y."/>
            <person name="Xu W."/>
            <person name="Pan J."/>
            <person name="Luo Z.H."/>
            <person name="Li M."/>
        </authorList>
    </citation>
    <scope>NUCLEOTIDE SEQUENCE [LARGE SCALE GENOMIC DNA]</scope>
    <source>
        <strain evidence="16">SpSt-1224</strain>
    </source>
</reference>
<evidence type="ECO:0000313" key="16">
    <source>
        <dbReference type="EMBL" id="HET97716.1"/>
    </source>
</evidence>
<comment type="caution">
    <text evidence="16">The sequence shown here is derived from an EMBL/GenBank/DDBJ whole genome shotgun (WGS) entry which is preliminary data.</text>
</comment>
<dbReference type="GO" id="GO:0008839">
    <property type="term" value="F:4-hydroxy-tetrahydrodipicolinate reductase"/>
    <property type="evidence" value="ECO:0007669"/>
    <property type="project" value="UniProtKB-UniRule"/>
</dbReference>
<dbReference type="PANTHER" id="PTHR20836:SF0">
    <property type="entry name" value="4-HYDROXY-TETRAHYDRODIPICOLINATE REDUCTASE 1, CHLOROPLASTIC-RELATED"/>
    <property type="match status" value="1"/>
</dbReference>
<dbReference type="PANTHER" id="PTHR20836">
    <property type="entry name" value="DIHYDRODIPICOLINATE REDUCTASE"/>
    <property type="match status" value="1"/>
</dbReference>
<dbReference type="GO" id="GO:0051287">
    <property type="term" value="F:NAD binding"/>
    <property type="evidence" value="ECO:0007669"/>
    <property type="project" value="UniProtKB-UniRule"/>
</dbReference>
<comment type="subcellular location">
    <subcellularLocation>
        <location evidence="13">Cytoplasm</location>
    </subcellularLocation>
</comment>
<evidence type="ECO:0000259" key="15">
    <source>
        <dbReference type="Pfam" id="PF05173"/>
    </source>
</evidence>
<dbReference type="InterPro" id="IPR022663">
    <property type="entry name" value="DapB_C"/>
</dbReference>
<dbReference type="GO" id="GO:0050661">
    <property type="term" value="F:NADP binding"/>
    <property type="evidence" value="ECO:0007669"/>
    <property type="project" value="UniProtKB-UniRule"/>
</dbReference>
<dbReference type="GO" id="GO:0005737">
    <property type="term" value="C:cytoplasm"/>
    <property type="evidence" value="ECO:0007669"/>
    <property type="project" value="UniProtKB-SubCell"/>
</dbReference>
<comment type="catalytic activity">
    <reaction evidence="12 13">
        <text>(S)-2,3,4,5-tetrahydrodipicolinate + NAD(+) + H2O = (2S,4S)-4-hydroxy-2,3,4,5-tetrahydrodipicolinate + NADH + H(+)</text>
        <dbReference type="Rhea" id="RHEA:35323"/>
        <dbReference type="ChEBI" id="CHEBI:15377"/>
        <dbReference type="ChEBI" id="CHEBI:15378"/>
        <dbReference type="ChEBI" id="CHEBI:16845"/>
        <dbReference type="ChEBI" id="CHEBI:57540"/>
        <dbReference type="ChEBI" id="CHEBI:57945"/>
        <dbReference type="ChEBI" id="CHEBI:67139"/>
        <dbReference type="EC" id="1.17.1.8"/>
    </reaction>
</comment>
<feature type="binding site" evidence="13">
    <location>
        <begin position="123"/>
        <end position="126"/>
    </location>
    <ligand>
        <name>NAD(+)</name>
        <dbReference type="ChEBI" id="CHEBI:57540"/>
    </ligand>
</feature>
<dbReference type="HAMAP" id="MF_00102">
    <property type="entry name" value="DapB"/>
    <property type="match status" value="1"/>
</dbReference>
<keyword evidence="7 13" id="KW-0520">NAD</keyword>
<dbReference type="GO" id="GO:0016726">
    <property type="term" value="F:oxidoreductase activity, acting on CH or CH2 groups, NAD or NADP as acceptor"/>
    <property type="evidence" value="ECO:0007669"/>
    <property type="project" value="UniProtKB-UniRule"/>
</dbReference>
<dbReference type="FunFam" id="3.30.360.10:FF:000004">
    <property type="entry name" value="4-hydroxy-tetrahydrodipicolinate reductase"/>
    <property type="match status" value="1"/>
</dbReference>
<dbReference type="Gene3D" id="3.30.360.10">
    <property type="entry name" value="Dihydrodipicolinate Reductase, domain 2"/>
    <property type="match status" value="1"/>
</dbReference>
<dbReference type="Pfam" id="PF05173">
    <property type="entry name" value="DapB_C"/>
    <property type="match status" value="1"/>
</dbReference>
<dbReference type="PROSITE" id="PS01298">
    <property type="entry name" value="DAPB"/>
    <property type="match status" value="1"/>
</dbReference>
<evidence type="ECO:0000259" key="14">
    <source>
        <dbReference type="Pfam" id="PF01113"/>
    </source>
</evidence>
<organism evidence="16">
    <name type="scientific">Desulfurivibrio alkaliphilus</name>
    <dbReference type="NCBI Taxonomy" id="427923"/>
    <lineage>
        <taxon>Bacteria</taxon>
        <taxon>Pseudomonadati</taxon>
        <taxon>Thermodesulfobacteriota</taxon>
        <taxon>Desulfobulbia</taxon>
        <taxon>Desulfobulbales</taxon>
        <taxon>Desulfobulbaceae</taxon>
        <taxon>Desulfurivibrio</taxon>
    </lineage>
</organism>
<dbReference type="Pfam" id="PF01113">
    <property type="entry name" value="DapB_N"/>
    <property type="match status" value="1"/>
</dbReference>
<comment type="pathway">
    <text evidence="9 13">Amino-acid biosynthesis; L-lysine biosynthesis via DAP pathway; (S)-tetrahydrodipicolinate from L-aspartate: step 4/4.</text>
</comment>
<feature type="binding site" evidence="13">
    <location>
        <position position="157"/>
    </location>
    <ligand>
        <name>(S)-2,3,4,5-tetrahydrodipicolinate</name>
        <dbReference type="ChEBI" id="CHEBI:16845"/>
    </ligand>
</feature>
<evidence type="ECO:0000256" key="9">
    <source>
        <dbReference type="ARBA" id="ARBA00037922"/>
    </source>
</evidence>